<dbReference type="SUPFAM" id="SSF53062">
    <property type="entry name" value="PTS system fructose IIA component-like"/>
    <property type="match status" value="1"/>
</dbReference>
<dbReference type="GO" id="GO:0009401">
    <property type="term" value="P:phosphoenolpyruvate-dependent sugar phosphotransferase system"/>
    <property type="evidence" value="ECO:0007669"/>
    <property type="project" value="UniProtKB-KW"/>
</dbReference>
<dbReference type="InterPro" id="IPR033887">
    <property type="entry name" value="PTS_IIA_man"/>
</dbReference>
<dbReference type="Pfam" id="PF03610">
    <property type="entry name" value="EIIA-man"/>
    <property type="match status" value="1"/>
</dbReference>
<evidence type="ECO:0000313" key="12">
    <source>
        <dbReference type="Proteomes" id="UP000014160"/>
    </source>
</evidence>
<evidence type="ECO:0000313" key="10">
    <source>
        <dbReference type="EMBL" id="EOW81204.1"/>
    </source>
</evidence>
<evidence type="ECO:0000256" key="7">
    <source>
        <dbReference type="ARBA" id="ARBA00022777"/>
    </source>
</evidence>
<dbReference type="OrthoDB" id="6623712at2"/>
<dbReference type="Gene3D" id="3.40.50.510">
    <property type="entry name" value="Phosphotransferase system, mannose-type IIA component"/>
    <property type="match status" value="1"/>
</dbReference>
<dbReference type="EMBL" id="AJDQ01000012">
    <property type="protein sequence ID" value="EOI53521.1"/>
    <property type="molecule type" value="Genomic_DNA"/>
</dbReference>
<evidence type="ECO:0000256" key="6">
    <source>
        <dbReference type="ARBA" id="ARBA00022683"/>
    </source>
</evidence>
<keyword evidence="5" id="KW-0808">Transferase</keyword>
<evidence type="ECO:0000256" key="1">
    <source>
        <dbReference type="ARBA" id="ARBA00004496"/>
    </source>
</evidence>
<evidence type="ECO:0000313" key="11">
    <source>
        <dbReference type="Proteomes" id="UP000013750"/>
    </source>
</evidence>
<dbReference type="InterPro" id="IPR051471">
    <property type="entry name" value="Bacterial_PTS_sugar_comp"/>
</dbReference>
<dbReference type="PROSITE" id="PS51096">
    <property type="entry name" value="PTS_EIIA_TYPE_4"/>
    <property type="match status" value="1"/>
</dbReference>
<dbReference type="eggNOG" id="COG2893">
    <property type="taxonomic scope" value="Bacteria"/>
</dbReference>
<evidence type="ECO:0000256" key="2">
    <source>
        <dbReference type="ARBA" id="ARBA00022448"/>
    </source>
</evidence>
<sequence length="147" mass="16026">MVNLVVISHGDFCNGLMETLKMVAGSDFGIKAVSLKPGETPEVFREKLSKVLSEVCEAGESETIVLADLAGGTPYQSALYLAKEFKISVISGMNMPMLLTLALDKNSEKSMEELVNNAITEDSLGVKVQLFKEGERRKRAKLSLNKN</sequence>
<dbReference type="RefSeq" id="WP_010781817.1">
    <property type="nucleotide sequence ID" value="NZ_ASWH01000001.1"/>
</dbReference>
<dbReference type="Proteomes" id="UP000013750">
    <property type="component" value="Unassembled WGS sequence"/>
</dbReference>
<accession>R2V765</accession>
<organism evidence="9 11">
    <name type="scientific">Enterococcus gilvus ATCC BAA-350</name>
    <dbReference type="NCBI Taxonomy" id="1158614"/>
    <lineage>
        <taxon>Bacteria</taxon>
        <taxon>Bacillati</taxon>
        <taxon>Bacillota</taxon>
        <taxon>Bacilli</taxon>
        <taxon>Lactobacillales</taxon>
        <taxon>Enterococcaceae</taxon>
        <taxon>Enterococcus</taxon>
    </lineage>
</organism>
<evidence type="ECO:0000256" key="3">
    <source>
        <dbReference type="ARBA" id="ARBA00022490"/>
    </source>
</evidence>
<dbReference type="AlphaFoldDB" id="R2V765"/>
<dbReference type="PANTHER" id="PTHR33799">
    <property type="entry name" value="PTS PERMEASE-RELATED-RELATED"/>
    <property type="match status" value="1"/>
</dbReference>
<dbReference type="HOGENOM" id="CLU_123235_1_1_9"/>
<dbReference type="EMBL" id="ASWH01000001">
    <property type="protein sequence ID" value="EOW81204.1"/>
    <property type="molecule type" value="Genomic_DNA"/>
</dbReference>
<keyword evidence="2" id="KW-0813">Transport</keyword>
<dbReference type="CDD" id="cd00006">
    <property type="entry name" value="PTS_IIA_man"/>
    <property type="match status" value="1"/>
</dbReference>
<keyword evidence="4" id="KW-0762">Sugar transport</keyword>
<dbReference type="PATRIC" id="fig|1158614.3.peg.3450"/>
<evidence type="ECO:0000256" key="4">
    <source>
        <dbReference type="ARBA" id="ARBA00022597"/>
    </source>
</evidence>
<feature type="domain" description="PTS EIIA type-4" evidence="8">
    <location>
        <begin position="1"/>
        <end position="126"/>
    </location>
</feature>
<keyword evidence="12" id="KW-1185">Reference proteome</keyword>
<dbReference type="GO" id="GO:0016020">
    <property type="term" value="C:membrane"/>
    <property type="evidence" value="ECO:0007669"/>
    <property type="project" value="InterPro"/>
</dbReference>
<name>R2V765_9ENTE</name>
<dbReference type="InterPro" id="IPR036662">
    <property type="entry name" value="PTS_EIIA_man-typ_sf"/>
</dbReference>
<reference evidence="10 12" key="2">
    <citation type="submission" date="2013-03" db="EMBL/GenBank/DDBJ databases">
        <title>The Genome Sequence of Enterococcus gilvus ATCC BAA-350 (PacBio/Illumina hybrid assembly).</title>
        <authorList>
            <consortium name="The Broad Institute Genomics Platform"/>
            <consortium name="The Broad Institute Genome Sequencing Center for Infectious Disease"/>
            <person name="Earl A."/>
            <person name="Russ C."/>
            <person name="Gilmore M."/>
            <person name="Surin D."/>
            <person name="Walker B."/>
            <person name="Young S."/>
            <person name="Zeng Q."/>
            <person name="Gargeya S."/>
            <person name="Fitzgerald M."/>
            <person name="Haas B."/>
            <person name="Abouelleil A."/>
            <person name="Allen A.W."/>
            <person name="Alvarado L."/>
            <person name="Arachchi H.M."/>
            <person name="Berlin A.M."/>
            <person name="Chapman S.B."/>
            <person name="Gainer-Dewar J."/>
            <person name="Goldberg J."/>
            <person name="Griggs A."/>
            <person name="Gujja S."/>
            <person name="Hansen M."/>
            <person name="Howarth C."/>
            <person name="Imamovic A."/>
            <person name="Ireland A."/>
            <person name="Larimer J."/>
            <person name="McCowan C."/>
            <person name="Murphy C."/>
            <person name="Pearson M."/>
            <person name="Poon T.W."/>
            <person name="Priest M."/>
            <person name="Roberts A."/>
            <person name="Saif S."/>
            <person name="Shea T."/>
            <person name="Sisk P."/>
            <person name="Sykes S."/>
            <person name="Wortman J."/>
            <person name="Nusbaum C."/>
            <person name="Birren B."/>
        </authorList>
    </citation>
    <scope>NUCLEOTIDE SEQUENCE [LARGE SCALE GENOMIC DNA]</scope>
    <source>
        <strain evidence="10 12">ATCC BAA-350</strain>
    </source>
</reference>
<comment type="caution">
    <text evidence="9">The sequence shown here is derived from an EMBL/GenBank/DDBJ whole genome shotgun (WGS) entry which is preliminary data.</text>
</comment>
<evidence type="ECO:0000256" key="5">
    <source>
        <dbReference type="ARBA" id="ARBA00022679"/>
    </source>
</evidence>
<dbReference type="GO" id="GO:0016301">
    <property type="term" value="F:kinase activity"/>
    <property type="evidence" value="ECO:0007669"/>
    <property type="project" value="UniProtKB-KW"/>
</dbReference>
<comment type="subcellular location">
    <subcellularLocation>
        <location evidence="1">Cytoplasm</location>
    </subcellularLocation>
</comment>
<protein>
    <submittedName>
        <fullName evidence="9">PTS system, mannose/fructose/sorbose family, IIA component</fullName>
    </submittedName>
</protein>
<gene>
    <name evidence="10" type="ORF">I592_00489</name>
    <name evidence="9" type="ORF">UKC_03473</name>
</gene>
<dbReference type="Proteomes" id="UP000014160">
    <property type="component" value="Unassembled WGS sequence"/>
</dbReference>
<dbReference type="InterPro" id="IPR004701">
    <property type="entry name" value="PTS_EIIA_man-typ"/>
</dbReference>
<dbReference type="PANTHER" id="PTHR33799:SF1">
    <property type="entry name" value="PTS SYSTEM MANNOSE-SPECIFIC EIIAB COMPONENT-RELATED"/>
    <property type="match status" value="1"/>
</dbReference>
<evidence type="ECO:0000259" key="8">
    <source>
        <dbReference type="PROSITE" id="PS51096"/>
    </source>
</evidence>
<dbReference type="GO" id="GO:0005737">
    <property type="term" value="C:cytoplasm"/>
    <property type="evidence" value="ECO:0007669"/>
    <property type="project" value="UniProtKB-SubCell"/>
</dbReference>
<proteinExistence type="predicted"/>
<keyword evidence="6" id="KW-0598">Phosphotransferase system</keyword>
<reference evidence="9 11" key="1">
    <citation type="submission" date="2013-02" db="EMBL/GenBank/DDBJ databases">
        <title>The Genome Sequence of Enterococcus gilvus ATCC BAA-350.</title>
        <authorList>
            <consortium name="The Broad Institute Genome Sequencing Platform"/>
            <consortium name="The Broad Institute Genome Sequencing Center for Infectious Disease"/>
            <person name="Earl A.M."/>
            <person name="Gilmore M.S."/>
            <person name="Lebreton F."/>
            <person name="Walker B."/>
            <person name="Young S.K."/>
            <person name="Zeng Q."/>
            <person name="Gargeya S."/>
            <person name="Fitzgerald M."/>
            <person name="Haas B."/>
            <person name="Abouelleil A."/>
            <person name="Alvarado L."/>
            <person name="Arachchi H.M."/>
            <person name="Berlin A.M."/>
            <person name="Chapman S.B."/>
            <person name="Dewar J."/>
            <person name="Goldberg J."/>
            <person name="Griggs A."/>
            <person name="Gujja S."/>
            <person name="Hansen M."/>
            <person name="Howarth C."/>
            <person name="Imamovic A."/>
            <person name="Larimer J."/>
            <person name="McCowan C."/>
            <person name="Murphy C."/>
            <person name="Neiman D."/>
            <person name="Pearson M."/>
            <person name="Priest M."/>
            <person name="Roberts A."/>
            <person name="Saif S."/>
            <person name="Shea T."/>
            <person name="Sisk P."/>
            <person name="Sykes S."/>
            <person name="Wortman J."/>
            <person name="Nusbaum C."/>
            <person name="Birren B."/>
        </authorList>
    </citation>
    <scope>NUCLEOTIDE SEQUENCE [LARGE SCALE GENOMIC DNA]</scope>
    <source>
        <strain evidence="9 11">ATCC BAA-350</strain>
    </source>
</reference>
<keyword evidence="7" id="KW-0418">Kinase</keyword>
<evidence type="ECO:0000313" key="9">
    <source>
        <dbReference type="EMBL" id="EOI53521.1"/>
    </source>
</evidence>
<keyword evidence="3" id="KW-0963">Cytoplasm</keyword>